<dbReference type="AlphaFoldDB" id="A0A8D8XBM7"/>
<evidence type="ECO:0000313" key="3">
    <source>
        <dbReference type="EMBL" id="CAG6689508.1"/>
    </source>
</evidence>
<keyword evidence="2" id="KW-0732">Signal</keyword>
<evidence type="ECO:0000256" key="2">
    <source>
        <dbReference type="SAM" id="SignalP"/>
    </source>
</evidence>
<feature type="chain" id="PRO_5034027962" evidence="2">
    <location>
        <begin position="24"/>
        <end position="106"/>
    </location>
</feature>
<dbReference type="EMBL" id="HBUF01292483">
    <property type="protein sequence ID" value="CAG6689508.1"/>
    <property type="molecule type" value="Transcribed_RNA"/>
</dbReference>
<protein>
    <submittedName>
        <fullName evidence="3">Uncharacterized protein</fullName>
    </submittedName>
</protein>
<evidence type="ECO:0000256" key="1">
    <source>
        <dbReference type="SAM" id="MobiDB-lite"/>
    </source>
</evidence>
<proteinExistence type="predicted"/>
<name>A0A8D8XBM7_9HEMI</name>
<feature type="region of interest" description="Disordered" evidence="1">
    <location>
        <begin position="46"/>
        <end position="66"/>
    </location>
</feature>
<accession>A0A8D8XBM7</accession>
<sequence length="106" mass="12405">MSIQFQSFLFILYCCRFLSLCFSLSHLLSPGVGRGGGELERKIEREGREGMERGRKGGRGEIGRTVGEGERVGWEEREKESEGWRERREREERKETHNFVIQISRI</sequence>
<feature type="signal peptide" evidence="2">
    <location>
        <begin position="1"/>
        <end position="23"/>
    </location>
</feature>
<organism evidence="3">
    <name type="scientific">Cacopsylla melanoneura</name>
    <dbReference type="NCBI Taxonomy" id="428564"/>
    <lineage>
        <taxon>Eukaryota</taxon>
        <taxon>Metazoa</taxon>
        <taxon>Ecdysozoa</taxon>
        <taxon>Arthropoda</taxon>
        <taxon>Hexapoda</taxon>
        <taxon>Insecta</taxon>
        <taxon>Pterygota</taxon>
        <taxon>Neoptera</taxon>
        <taxon>Paraneoptera</taxon>
        <taxon>Hemiptera</taxon>
        <taxon>Sternorrhyncha</taxon>
        <taxon>Psylloidea</taxon>
        <taxon>Psyllidae</taxon>
        <taxon>Psyllinae</taxon>
        <taxon>Cacopsylla</taxon>
    </lineage>
</organism>
<reference evidence="3" key="1">
    <citation type="submission" date="2021-05" db="EMBL/GenBank/DDBJ databases">
        <authorList>
            <person name="Alioto T."/>
            <person name="Alioto T."/>
            <person name="Gomez Garrido J."/>
        </authorList>
    </citation>
    <scope>NUCLEOTIDE SEQUENCE</scope>
</reference>